<evidence type="ECO:0000256" key="4">
    <source>
        <dbReference type="SAM" id="SignalP"/>
    </source>
</evidence>
<dbReference type="SMART" id="SM00191">
    <property type="entry name" value="Int_alpha"/>
    <property type="match status" value="4"/>
</dbReference>
<reference evidence="5 6" key="1">
    <citation type="submission" date="2019-02" db="EMBL/GenBank/DDBJ databases">
        <title>Deep-cultivation of Planctomycetes and their phenomic and genomic characterization uncovers novel biology.</title>
        <authorList>
            <person name="Wiegand S."/>
            <person name="Jogler M."/>
            <person name="Boedeker C."/>
            <person name="Pinto D."/>
            <person name="Vollmers J."/>
            <person name="Rivas-Marin E."/>
            <person name="Kohn T."/>
            <person name="Peeters S.H."/>
            <person name="Heuer A."/>
            <person name="Rast P."/>
            <person name="Oberbeckmann S."/>
            <person name="Bunk B."/>
            <person name="Jeske O."/>
            <person name="Meyerdierks A."/>
            <person name="Storesund J.E."/>
            <person name="Kallscheuer N."/>
            <person name="Luecker S."/>
            <person name="Lage O.M."/>
            <person name="Pohl T."/>
            <person name="Merkel B.J."/>
            <person name="Hornburger P."/>
            <person name="Mueller R.-W."/>
            <person name="Bruemmer F."/>
            <person name="Labrenz M."/>
            <person name="Spormann A.M."/>
            <person name="Op den Camp H."/>
            <person name="Overmann J."/>
            <person name="Amann R."/>
            <person name="Jetten M.S.M."/>
            <person name="Mascher T."/>
            <person name="Medema M.H."/>
            <person name="Devos D.P."/>
            <person name="Kaster A.-K."/>
            <person name="Ovreas L."/>
            <person name="Rohde M."/>
            <person name="Galperin M.Y."/>
            <person name="Jogler C."/>
        </authorList>
    </citation>
    <scope>NUCLEOTIDE SEQUENCE [LARGE SCALE GENOMIC DNA]</scope>
    <source>
        <strain evidence="5 6">Pla163</strain>
    </source>
</reference>
<dbReference type="InterPro" id="IPR028994">
    <property type="entry name" value="Integrin_alpha_N"/>
</dbReference>
<evidence type="ECO:0000313" key="5">
    <source>
        <dbReference type="EMBL" id="QDU84052.1"/>
    </source>
</evidence>
<gene>
    <name evidence="5" type="ORF">Pla163_11530</name>
</gene>
<dbReference type="AlphaFoldDB" id="A0A518CXU6"/>
<evidence type="ECO:0000313" key="6">
    <source>
        <dbReference type="Proteomes" id="UP000319342"/>
    </source>
</evidence>
<feature type="signal peptide" evidence="4">
    <location>
        <begin position="1"/>
        <end position="23"/>
    </location>
</feature>
<proteinExistence type="predicted"/>
<feature type="chain" id="PRO_5022070691" description="Delta-60 repeat domain-containing protein" evidence="4">
    <location>
        <begin position="24"/>
        <end position="549"/>
    </location>
</feature>
<evidence type="ECO:0000256" key="1">
    <source>
        <dbReference type="ARBA" id="ARBA00022729"/>
    </source>
</evidence>
<protein>
    <recommendedName>
        <fullName evidence="7">Delta-60 repeat domain-containing protein</fullName>
    </recommendedName>
</protein>
<dbReference type="InterPro" id="IPR013519">
    <property type="entry name" value="Int_alpha_beta-p"/>
</dbReference>
<dbReference type="PANTHER" id="PTHR36220">
    <property type="entry name" value="UNNAMED PRODUCT"/>
    <property type="match status" value="1"/>
</dbReference>
<keyword evidence="3" id="KW-0325">Glycoprotein</keyword>
<dbReference type="OrthoDB" id="290001at2"/>
<organism evidence="5 6">
    <name type="scientific">Rohdeia mirabilis</name>
    <dbReference type="NCBI Taxonomy" id="2528008"/>
    <lineage>
        <taxon>Bacteria</taxon>
        <taxon>Pseudomonadati</taxon>
        <taxon>Planctomycetota</taxon>
        <taxon>Planctomycetia</taxon>
        <taxon>Planctomycetia incertae sedis</taxon>
        <taxon>Rohdeia</taxon>
    </lineage>
</organism>
<keyword evidence="1 4" id="KW-0732">Signal</keyword>
<dbReference type="Pfam" id="PF14312">
    <property type="entry name" value="FG-GAP_2"/>
    <property type="match status" value="2"/>
</dbReference>
<evidence type="ECO:0000256" key="2">
    <source>
        <dbReference type="ARBA" id="ARBA00022737"/>
    </source>
</evidence>
<evidence type="ECO:0008006" key="7">
    <source>
        <dbReference type="Google" id="ProtNLM"/>
    </source>
</evidence>
<name>A0A518CXU6_9BACT</name>
<dbReference type="EMBL" id="CP036290">
    <property type="protein sequence ID" value="QDU84052.1"/>
    <property type="molecule type" value="Genomic_DNA"/>
</dbReference>
<evidence type="ECO:0000256" key="3">
    <source>
        <dbReference type="ARBA" id="ARBA00023180"/>
    </source>
</evidence>
<dbReference type="Gene3D" id="2.130.10.130">
    <property type="entry name" value="Integrin alpha, N-terminal"/>
    <property type="match status" value="2"/>
</dbReference>
<keyword evidence="6" id="KW-1185">Reference proteome</keyword>
<dbReference type="PANTHER" id="PTHR36220:SF1">
    <property type="entry name" value="GAMMA TUBULIN COMPLEX COMPONENT C-TERMINAL DOMAIN-CONTAINING PROTEIN"/>
    <property type="match status" value="1"/>
</dbReference>
<accession>A0A518CXU6</accession>
<dbReference type="InterPro" id="IPR013517">
    <property type="entry name" value="FG-GAP"/>
</dbReference>
<keyword evidence="2" id="KW-0677">Repeat</keyword>
<dbReference type="Proteomes" id="UP000319342">
    <property type="component" value="Chromosome"/>
</dbReference>
<sequence precursor="true">MKVRLASVSALFATLVLVSHAEAQTVAPDAFVCPQAFDPFIGLTDLGDELGFAMAASADLLAVGAPASRDSGGEEGAVYLYHVNSSTGHVVPSGFLTPLLASNVERFGSSLALDGSLLIVGAPDKAGQTDVGSVHVFADLPGLGLIPITTISPPLDSSGSGGGQFGASVELSGDRLFVGAPTRRLGGNAPFSGVVFEYLVGPAGGFYLWDIIKPPVPVDGQAFGQSISYDASQDRLAVGSPGGTFLGSTPTRVYVLERGGDGRFEASAILSPSSAPPSGVVDRFGRTVALDGDRLLCGTQRLTAVDRAGFVFERDQVQGWQETAVLQFQGSGNVSAQVDCAFLDDGAVLSSDRGVARFRQNGSGSWSKVYTYSQLPAGTSNDAASSIALPNGVVVCGNSTNEQCGSPNLATGGFAVWRDRRLLSDVHTASIAAPGSQRLILDGGLSHVGRPYMLFGSADASGPGIDLGNGEVFPLDVDDYFNLVLASPRIVFDVPIGLFDEHGIATVTYQLPAGVDPSLAGVELFHAWVSVAPDFSLTASNAESVVLVP</sequence>
<dbReference type="RefSeq" id="WP_145184862.1">
    <property type="nucleotide sequence ID" value="NZ_CP036290.1"/>
</dbReference>